<keyword evidence="13" id="KW-1185">Reference proteome</keyword>
<keyword evidence="4 10" id="KW-1133">Transmembrane helix</keyword>
<feature type="domain" description="Potassium channel" evidence="11">
    <location>
        <begin position="90"/>
        <end position="146"/>
    </location>
</feature>
<evidence type="ECO:0000256" key="6">
    <source>
        <dbReference type="ARBA" id="ARBA00023136"/>
    </source>
</evidence>
<dbReference type="GO" id="GO:0022841">
    <property type="term" value="F:potassium ion leak channel activity"/>
    <property type="evidence" value="ECO:0007669"/>
    <property type="project" value="TreeGrafter"/>
</dbReference>
<feature type="transmembrane region" description="Helical" evidence="10">
    <location>
        <begin position="122"/>
        <end position="147"/>
    </location>
</feature>
<dbReference type="Pfam" id="PF07885">
    <property type="entry name" value="Ion_trans_2"/>
    <property type="match status" value="2"/>
</dbReference>
<dbReference type="Proteomes" id="UP000887568">
    <property type="component" value="Unplaced"/>
</dbReference>
<name>A0A914BFL0_PATMI</name>
<accession>A0A914BFL0</accession>
<dbReference type="GO" id="GO:0030322">
    <property type="term" value="P:stabilization of membrane potential"/>
    <property type="evidence" value="ECO:0007669"/>
    <property type="project" value="TreeGrafter"/>
</dbReference>
<dbReference type="PRINTS" id="PR01333">
    <property type="entry name" value="2POREKCHANEL"/>
</dbReference>
<protein>
    <recommendedName>
        <fullName evidence="11">Potassium channel domain-containing protein</fullName>
    </recommendedName>
</protein>
<dbReference type="PANTHER" id="PTHR11003:SF291">
    <property type="entry name" value="IP11374P"/>
    <property type="match status" value="1"/>
</dbReference>
<organism evidence="12 13">
    <name type="scientific">Patiria miniata</name>
    <name type="common">Bat star</name>
    <name type="synonym">Asterina miniata</name>
    <dbReference type="NCBI Taxonomy" id="46514"/>
    <lineage>
        <taxon>Eukaryota</taxon>
        <taxon>Metazoa</taxon>
        <taxon>Echinodermata</taxon>
        <taxon>Eleutherozoa</taxon>
        <taxon>Asterozoa</taxon>
        <taxon>Asteroidea</taxon>
        <taxon>Valvatacea</taxon>
        <taxon>Valvatida</taxon>
        <taxon>Asterinidae</taxon>
        <taxon>Patiria</taxon>
    </lineage>
</organism>
<evidence type="ECO:0000313" key="12">
    <source>
        <dbReference type="EnsemblMetazoa" id="XP_038074227.1"/>
    </source>
</evidence>
<reference evidence="12" key="1">
    <citation type="submission" date="2022-11" db="UniProtKB">
        <authorList>
            <consortium name="EnsemblMetazoa"/>
        </authorList>
    </citation>
    <scope>IDENTIFICATION</scope>
</reference>
<feature type="region of interest" description="Disordered" evidence="9">
    <location>
        <begin position="269"/>
        <end position="296"/>
    </location>
</feature>
<dbReference type="GO" id="GO:0015271">
    <property type="term" value="F:outward rectifier potassium channel activity"/>
    <property type="evidence" value="ECO:0007669"/>
    <property type="project" value="TreeGrafter"/>
</dbReference>
<keyword evidence="6 10" id="KW-0472">Membrane</keyword>
<evidence type="ECO:0000256" key="7">
    <source>
        <dbReference type="ARBA" id="ARBA00023303"/>
    </source>
</evidence>
<dbReference type="InterPro" id="IPR013099">
    <property type="entry name" value="K_chnl_dom"/>
</dbReference>
<keyword evidence="2 8" id="KW-0813">Transport</keyword>
<evidence type="ECO:0000256" key="9">
    <source>
        <dbReference type="SAM" id="MobiDB-lite"/>
    </source>
</evidence>
<comment type="subcellular location">
    <subcellularLocation>
        <location evidence="1">Membrane</location>
        <topology evidence="1">Multi-pass membrane protein</topology>
    </subcellularLocation>
</comment>
<feature type="transmembrane region" description="Helical" evidence="10">
    <location>
        <begin position="231"/>
        <end position="252"/>
    </location>
</feature>
<evidence type="ECO:0000259" key="11">
    <source>
        <dbReference type="Pfam" id="PF07885"/>
    </source>
</evidence>
<dbReference type="GO" id="GO:0005886">
    <property type="term" value="C:plasma membrane"/>
    <property type="evidence" value="ECO:0007669"/>
    <property type="project" value="TreeGrafter"/>
</dbReference>
<dbReference type="AlphaFoldDB" id="A0A914BFL0"/>
<dbReference type="SUPFAM" id="SSF81324">
    <property type="entry name" value="Voltage-gated potassium channels"/>
    <property type="match status" value="2"/>
</dbReference>
<keyword evidence="5 8" id="KW-0406">Ion transport</keyword>
<evidence type="ECO:0000256" key="3">
    <source>
        <dbReference type="ARBA" id="ARBA00022692"/>
    </source>
</evidence>
<dbReference type="GeneID" id="119742398"/>
<evidence type="ECO:0000256" key="8">
    <source>
        <dbReference type="RuleBase" id="RU003857"/>
    </source>
</evidence>
<dbReference type="OrthoDB" id="297496at2759"/>
<keyword evidence="3 8" id="KW-0812">Transmembrane</keyword>
<sequence>MKASVKSLLLLATTCGYVFLGGYIFVALEHKQSVENHQKLIRQVAGFLANHSRCGVVEDRLRDFLENSVATANGNGVMLSHAHPASGVQDIWTFSHALVFAFEVVTTIGEGVLVPRTFEGRLFAMAYAAIGVPLCYLMLSAVGDTFLFMWRKLRRLFSRIRQRTIRVALGVTCTLIVLHLVLTVIPAFIVSYHEGWDFFTSQYYCFMVLSTVGLGDYSRKRKMEDSEEMEWAWTVLCVLYDLLCLSIVSVLFKGMNEYREHVRTRKEEANQEEQCWADRRGDEASSSAHGSVSPSI</sequence>
<feature type="compositionally biased region" description="Low complexity" evidence="9">
    <location>
        <begin position="285"/>
        <end position="296"/>
    </location>
</feature>
<comment type="similarity">
    <text evidence="8">Belongs to the two pore domain potassium channel (TC 1.A.1.8) family.</text>
</comment>
<feature type="transmembrane region" description="Helical" evidence="10">
    <location>
        <begin position="167"/>
        <end position="189"/>
    </location>
</feature>
<feature type="transmembrane region" description="Helical" evidence="10">
    <location>
        <begin position="7"/>
        <end position="28"/>
    </location>
</feature>
<dbReference type="EnsemblMetazoa" id="XM_038218299.1">
    <property type="protein sequence ID" value="XP_038074227.1"/>
    <property type="gene ID" value="LOC119742398"/>
</dbReference>
<evidence type="ECO:0000256" key="1">
    <source>
        <dbReference type="ARBA" id="ARBA00004141"/>
    </source>
</evidence>
<keyword evidence="7 8" id="KW-0407">Ion channel</keyword>
<evidence type="ECO:0000256" key="2">
    <source>
        <dbReference type="ARBA" id="ARBA00022448"/>
    </source>
</evidence>
<evidence type="ECO:0000313" key="13">
    <source>
        <dbReference type="Proteomes" id="UP000887568"/>
    </source>
</evidence>
<dbReference type="Gene3D" id="1.10.287.70">
    <property type="match status" value="1"/>
</dbReference>
<evidence type="ECO:0000256" key="5">
    <source>
        <dbReference type="ARBA" id="ARBA00023065"/>
    </source>
</evidence>
<dbReference type="OMA" id="EEMEWAW"/>
<evidence type="ECO:0000256" key="4">
    <source>
        <dbReference type="ARBA" id="ARBA00022989"/>
    </source>
</evidence>
<dbReference type="PANTHER" id="PTHR11003">
    <property type="entry name" value="POTASSIUM CHANNEL, SUBFAMILY K"/>
    <property type="match status" value="1"/>
</dbReference>
<feature type="domain" description="Potassium channel" evidence="11">
    <location>
        <begin position="179"/>
        <end position="223"/>
    </location>
</feature>
<dbReference type="InterPro" id="IPR003280">
    <property type="entry name" value="2pore_dom_K_chnl"/>
</dbReference>
<evidence type="ECO:0000256" key="10">
    <source>
        <dbReference type="SAM" id="Phobius"/>
    </source>
</evidence>
<dbReference type="RefSeq" id="XP_038074227.1">
    <property type="nucleotide sequence ID" value="XM_038218299.1"/>
</dbReference>
<proteinExistence type="inferred from homology"/>